<evidence type="ECO:0000313" key="8">
    <source>
        <dbReference type="Proteomes" id="UP000184226"/>
    </source>
</evidence>
<dbReference type="InterPro" id="IPR029016">
    <property type="entry name" value="GAF-like_dom_sf"/>
</dbReference>
<dbReference type="Pfam" id="PF09339">
    <property type="entry name" value="HTH_IclR"/>
    <property type="match status" value="1"/>
</dbReference>
<feature type="domain" description="HTH iclR-type" evidence="5">
    <location>
        <begin position="22"/>
        <end position="85"/>
    </location>
</feature>
<accession>A0A1M5UR11</accession>
<reference evidence="7 8" key="1">
    <citation type="submission" date="2016-11" db="EMBL/GenBank/DDBJ databases">
        <authorList>
            <person name="Jaros S."/>
            <person name="Januszkiewicz K."/>
            <person name="Wedrychowicz H."/>
        </authorList>
    </citation>
    <scope>NUCLEOTIDE SEQUENCE [LARGE SCALE GENOMIC DNA]</scope>
    <source>
        <strain evidence="7 8">CGMCC 1.10190</strain>
    </source>
</reference>
<feature type="domain" description="IclR-ED" evidence="6">
    <location>
        <begin position="86"/>
        <end position="268"/>
    </location>
</feature>
<dbReference type="GO" id="GO:0003677">
    <property type="term" value="F:DNA binding"/>
    <property type="evidence" value="ECO:0007669"/>
    <property type="project" value="UniProtKB-KW"/>
</dbReference>
<evidence type="ECO:0000259" key="6">
    <source>
        <dbReference type="PROSITE" id="PS51078"/>
    </source>
</evidence>
<dbReference type="PANTHER" id="PTHR30136:SF39">
    <property type="entry name" value="TRANSCRIPTIONAL REGULATORY PROTEIN"/>
    <property type="match status" value="1"/>
</dbReference>
<evidence type="ECO:0000259" key="5">
    <source>
        <dbReference type="PROSITE" id="PS51077"/>
    </source>
</evidence>
<dbReference type="Pfam" id="PF01614">
    <property type="entry name" value="IclR_C"/>
    <property type="match status" value="1"/>
</dbReference>
<dbReference type="InterPro" id="IPR005471">
    <property type="entry name" value="Tscrpt_reg_IclR_N"/>
</dbReference>
<dbReference type="STRING" id="658167.SAMN04488135_10484"/>
<dbReference type="RefSeq" id="WP_073102775.1">
    <property type="nucleotide sequence ID" value="NZ_FQXE01000004.1"/>
</dbReference>
<evidence type="ECO:0000256" key="2">
    <source>
        <dbReference type="ARBA" id="ARBA00023125"/>
    </source>
</evidence>
<dbReference type="PANTHER" id="PTHR30136">
    <property type="entry name" value="HELIX-TURN-HELIX TRANSCRIPTIONAL REGULATOR, ICLR FAMILY"/>
    <property type="match status" value="1"/>
</dbReference>
<dbReference type="Gene3D" id="3.30.450.40">
    <property type="match status" value="1"/>
</dbReference>
<dbReference type="InterPro" id="IPR036388">
    <property type="entry name" value="WH-like_DNA-bd_sf"/>
</dbReference>
<dbReference type="GO" id="GO:0045892">
    <property type="term" value="P:negative regulation of DNA-templated transcription"/>
    <property type="evidence" value="ECO:0007669"/>
    <property type="project" value="TreeGrafter"/>
</dbReference>
<dbReference type="Gene3D" id="1.10.10.10">
    <property type="entry name" value="Winged helix-like DNA-binding domain superfamily/Winged helix DNA-binding domain"/>
    <property type="match status" value="1"/>
</dbReference>
<evidence type="ECO:0000256" key="3">
    <source>
        <dbReference type="ARBA" id="ARBA00023163"/>
    </source>
</evidence>
<dbReference type="SUPFAM" id="SSF46785">
    <property type="entry name" value="Winged helix' DNA-binding domain"/>
    <property type="match status" value="1"/>
</dbReference>
<sequence length="275" mass="29068">MINPSDKAAEDPAAPAQVRRGTQSIQRVVALLRELTAHNKKGASSSQLAASTGIDRSTAHRMLQCLVGEDLLAFDNETRRYRFGPLAYDIGFAASERLDLTQLCKPTLARIADDTGDTVFLMVRSGDDAVCADRAVGSYPIKTFVVDVGTRRPLGVGTGNLAILSALPEDVADLILGHNAGRIGAFPGVGLERVRALMVHARKMGYVAMDVVGVQGVRAVGVPVFVGGKPVAALSIAAIAARMTPEREEKLVKILGRESEALGLALDRRVSSDAG</sequence>
<keyword evidence="8" id="KW-1185">Reference proteome</keyword>
<dbReference type="SMART" id="SM00346">
    <property type="entry name" value="HTH_ICLR"/>
    <property type="match status" value="1"/>
</dbReference>
<protein>
    <submittedName>
        <fullName evidence="7">Transcriptional regulator, IclR family</fullName>
    </submittedName>
</protein>
<dbReference type="InterPro" id="IPR014757">
    <property type="entry name" value="Tscrpt_reg_IclR_C"/>
</dbReference>
<dbReference type="GO" id="GO:0003700">
    <property type="term" value="F:DNA-binding transcription factor activity"/>
    <property type="evidence" value="ECO:0007669"/>
    <property type="project" value="TreeGrafter"/>
</dbReference>
<keyword evidence="3" id="KW-0804">Transcription</keyword>
<keyword evidence="2" id="KW-0238">DNA-binding</keyword>
<evidence type="ECO:0000256" key="1">
    <source>
        <dbReference type="ARBA" id="ARBA00023015"/>
    </source>
</evidence>
<dbReference type="Proteomes" id="UP000184226">
    <property type="component" value="Unassembled WGS sequence"/>
</dbReference>
<keyword evidence="1" id="KW-0805">Transcription regulation</keyword>
<dbReference type="EMBL" id="FQXE01000004">
    <property type="protein sequence ID" value="SHH65502.1"/>
    <property type="molecule type" value="Genomic_DNA"/>
</dbReference>
<dbReference type="InterPro" id="IPR050707">
    <property type="entry name" value="HTH_MetabolicPath_Reg"/>
</dbReference>
<organism evidence="7 8">
    <name type="scientific">Pollutimonas bauzanensis</name>
    <dbReference type="NCBI Taxonomy" id="658167"/>
    <lineage>
        <taxon>Bacteria</taxon>
        <taxon>Pseudomonadati</taxon>
        <taxon>Pseudomonadota</taxon>
        <taxon>Betaproteobacteria</taxon>
        <taxon>Burkholderiales</taxon>
        <taxon>Alcaligenaceae</taxon>
        <taxon>Pollutimonas</taxon>
    </lineage>
</organism>
<dbReference type="SUPFAM" id="SSF55781">
    <property type="entry name" value="GAF domain-like"/>
    <property type="match status" value="1"/>
</dbReference>
<proteinExistence type="predicted"/>
<dbReference type="AlphaFoldDB" id="A0A1M5UR11"/>
<dbReference type="InterPro" id="IPR036390">
    <property type="entry name" value="WH_DNA-bd_sf"/>
</dbReference>
<name>A0A1M5UR11_9BURK</name>
<gene>
    <name evidence="7" type="ORF">SAMN04488135_10484</name>
</gene>
<feature type="region of interest" description="Disordered" evidence="4">
    <location>
        <begin position="1"/>
        <end position="21"/>
    </location>
</feature>
<dbReference type="PROSITE" id="PS51078">
    <property type="entry name" value="ICLR_ED"/>
    <property type="match status" value="1"/>
</dbReference>
<evidence type="ECO:0000256" key="4">
    <source>
        <dbReference type="SAM" id="MobiDB-lite"/>
    </source>
</evidence>
<dbReference type="PROSITE" id="PS51077">
    <property type="entry name" value="HTH_ICLR"/>
    <property type="match status" value="1"/>
</dbReference>
<evidence type="ECO:0000313" key="7">
    <source>
        <dbReference type="EMBL" id="SHH65502.1"/>
    </source>
</evidence>
<dbReference type="OrthoDB" id="9807558at2"/>